<gene>
    <name evidence="1" type="ORF">PACLA_8A028318</name>
</gene>
<name>A0A6S7GMZ5_PARCT</name>
<keyword evidence="2" id="KW-1185">Reference proteome</keyword>
<accession>A0A6S7GMZ5</accession>
<evidence type="ECO:0000313" key="1">
    <source>
        <dbReference type="EMBL" id="CAB3986100.1"/>
    </source>
</evidence>
<dbReference type="EMBL" id="CACRXK020000964">
    <property type="protein sequence ID" value="CAB3986100.1"/>
    <property type="molecule type" value="Genomic_DNA"/>
</dbReference>
<comment type="caution">
    <text evidence="1">The sequence shown here is derived from an EMBL/GenBank/DDBJ whole genome shotgun (WGS) entry which is preliminary data.</text>
</comment>
<dbReference type="Proteomes" id="UP001152795">
    <property type="component" value="Unassembled WGS sequence"/>
</dbReference>
<proteinExistence type="predicted"/>
<organism evidence="1 2">
    <name type="scientific">Paramuricea clavata</name>
    <name type="common">Red gorgonian</name>
    <name type="synonym">Violescent sea-whip</name>
    <dbReference type="NCBI Taxonomy" id="317549"/>
    <lineage>
        <taxon>Eukaryota</taxon>
        <taxon>Metazoa</taxon>
        <taxon>Cnidaria</taxon>
        <taxon>Anthozoa</taxon>
        <taxon>Octocorallia</taxon>
        <taxon>Malacalcyonacea</taxon>
        <taxon>Plexauridae</taxon>
        <taxon>Paramuricea</taxon>
    </lineage>
</organism>
<reference evidence="1" key="1">
    <citation type="submission" date="2020-04" db="EMBL/GenBank/DDBJ databases">
        <authorList>
            <person name="Alioto T."/>
            <person name="Alioto T."/>
            <person name="Gomez Garrido J."/>
        </authorList>
    </citation>
    <scope>NUCLEOTIDE SEQUENCE</scope>
    <source>
        <strain evidence="1">A484AB</strain>
    </source>
</reference>
<dbReference type="AlphaFoldDB" id="A0A6S7GMZ5"/>
<protein>
    <submittedName>
        <fullName evidence="1">Uncharacterized protein</fullName>
    </submittedName>
</protein>
<evidence type="ECO:0000313" key="2">
    <source>
        <dbReference type="Proteomes" id="UP001152795"/>
    </source>
</evidence>
<sequence length="174" mass="20336">MDYWQAEKPEVWISGNMGGINDILILDLTTPESSYHVLVGVSYISKYEPDNETENHVKTLYRVPQKWAKRLFIRRTSNDFYMHLAPYDFCCRQILERNEVQIVECRSFTIPFEYAIDETYFHVGVGPYWHDTHDVYTDVSIHAGLKRLNAITTEPFGNAAKMIYALGTYDPKLR</sequence>